<dbReference type="SUPFAM" id="SSF52047">
    <property type="entry name" value="RNI-like"/>
    <property type="match status" value="2"/>
</dbReference>
<organism evidence="1 2">
    <name type="scientific">Paratrimastix pyriformis</name>
    <dbReference type="NCBI Taxonomy" id="342808"/>
    <lineage>
        <taxon>Eukaryota</taxon>
        <taxon>Metamonada</taxon>
        <taxon>Preaxostyla</taxon>
        <taxon>Paratrimastigidae</taxon>
        <taxon>Paratrimastix</taxon>
    </lineage>
</organism>
<dbReference type="Gene3D" id="3.80.10.10">
    <property type="entry name" value="Ribonuclease Inhibitor"/>
    <property type="match status" value="3"/>
</dbReference>
<evidence type="ECO:0000313" key="2">
    <source>
        <dbReference type="Proteomes" id="UP001141327"/>
    </source>
</evidence>
<evidence type="ECO:0000313" key="1">
    <source>
        <dbReference type="EMBL" id="KAJ4457688.1"/>
    </source>
</evidence>
<dbReference type="Proteomes" id="UP001141327">
    <property type="component" value="Unassembled WGS sequence"/>
</dbReference>
<sequence length="920" mass="99503">MVSTAARRPSQIPADDGERHLGRRFCRSAPGSFWSLFQVSSKLETSDPPSPVPSYSSVCHFPIGKLPLDLLFHILNCSLATTRLYCAMIGVSRRYRTLLRESNRFLSFAPACVNPSDCEGMSSIGCAPLFPASVLASLIGPCCNLYECVLPSRRAMQGCGREESAFKVWVDSMLTIDHATSLRVLRVPCCNGLSEGALSRMLTRLPHLAILEVGGENNEPFYENLLVGTIGRSCPELVELALYLHPYSRVDYGLLQPCTQLRELTVTADPAGTLLSLLSSLHHLEHLHFEGNSHPQVPLTVDWVSPAHHFQDLNLLHHPLGATNPPDPSVFLQLRRLTAGFESITPVGVPASGSDKAAPSASTRSSGVSSVERLRLVTLSSTLRVLTLHNVPHAQAGPLAERLARDLPVLAVLSLLKCPGWSHLPPALVDLLAQDNRLTHFTFTSPPSAPGHLTDLRLRAPGLRELTLDCLLAGGLALDCPALERLELPRLRWDDESPHPFELTLTCPALRTLVNLSPQARVRLAGRCDRLVKIKSGGDPADVEPSWLQLLGEFPALEQLSLNDVTITRRATLEALCGGLLAPRLVSLRELEIASPDDISIPEDYALQVSPSLRALDILGTPPLSLYYLTLHAPGLRHLSSQSSTISTIDLVCPHLAELYLSNAVALNRLVVWPTTRPPGTVAARLESNPPADINFRGPGATTTSATPIPSGDASTTTGETLVRAVYPTDQFAEPSLTDPGDADGAQEGLINPLWTPSPSQLHPAPTPLPLRTLDMICTPRLMGRFSLGPLLTSAAPTLRELRLVATLALSEWWEVFAGTLSTLPHLHLLMISGLTVGGTISLSCGHLHRLHLDNCKRITRLDLGGCPELEDLTLSDCRNLDAVDMPPGPCPAFLQCEGLPRALAGQMRARFPQVALLPA</sequence>
<name>A0ABQ8UFZ5_9EUKA</name>
<comment type="caution">
    <text evidence="1">The sequence shown here is derived from an EMBL/GenBank/DDBJ whole genome shotgun (WGS) entry which is preliminary data.</text>
</comment>
<protein>
    <recommendedName>
        <fullName evidence="3">F-box domain-containing protein</fullName>
    </recommendedName>
</protein>
<dbReference type="PANTHER" id="PTHR38926:SF5">
    <property type="entry name" value="F-BOX AND LEUCINE-RICH REPEAT PROTEIN 6"/>
    <property type="match status" value="1"/>
</dbReference>
<dbReference type="EMBL" id="JAPMOS010000041">
    <property type="protein sequence ID" value="KAJ4457688.1"/>
    <property type="molecule type" value="Genomic_DNA"/>
</dbReference>
<dbReference type="PANTHER" id="PTHR38926">
    <property type="entry name" value="F-BOX DOMAIN CONTAINING PROTEIN, EXPRESSED"/>
    <property type="match status" value="1"/>
</dbReference>
<dbReference type="InterPro" id="IPR032675">
    <property type="entry name" value="LRR_dom_sf"/>
</dbReference>
<reference evidence="1" key="1">
    <citation type="journal article" date="2022" name="bioRxiv">
        <title>Genomics of Preaxostyla Flagellates Illuminates Evolutionary Transitions and the Path Towards Mitochondrial Loss.</title>
        <authorList>
            <person name="Novak L.V.F."/>
            <person name="Treitli S.C."/>
            <person name="Pyrih J."/>
            <person name="Halakuc P."/>
            <person name="Pipaliya S.V."/>
            <person name="Vacek V."/>
            <person name="Brzon O."/>
            <person name="Soukal P."/>
            <person name="Eme L."/>
            <person name="Dacks J.B."/>
            <person name="Karnkowska A."/>
            <person name="Elias M."/>
            <person name="Hampl V."/>
        </authorList>
    </citation>
    <scope>NUCLEOTIDE SEQUENCE</scope>
    <source>
        <strain evidence="1">RCP-MX</strain>
    </source>
</reference>
<gene>
    <name evidence="1" type="ORF">PAPYR_6714</name>
</gene>
<proteinExistence type="predicted"/>
<evidence type="ECO:0008006" key="3">
    <source>
        <dbReference type="Google" id="ProtNLM"/>
    </source>
</evidence>
<keyword evidence="2" id="KW-1185">Reference proteome</keyword>
<accession>A0ABQ8UFZ5</accession>